<dbReference type="AlphaFoldDB" id="A0AA41XAJ7"/>
<organism evidence="1 2">
    <name type="scientific">Ectobacillus ponti</name>
    <dbReference type="NCBI Taxonomy" id="2961894"/>
    <lineage>
        <taxon>Bacteria</taxon>
        <taxon>Bacillati</taxon>
        <taxon>Bacillota</taxon>
        <taxon>Bacilli</taxon>
        <taxon>Bacillales</taxon>
        <taxon>Bacillaceae</taxon>
        <taxon>Ectobacillus</taxon>
    </lineage>
</organism>
<proteinExistence type="predicted"/>
<dbReference type="Proteomes" id="UP001156102">
    <property type="component" value="Unassembled WGS sequence"/>
</dbReference>
<comment type="caution">
    <text evidence="1">The sequence shown here is derived from an EMBL/GenBank/DDBJ whole genome shotgun (WGS) entry which is preliminary data.</text>
</comment>
<evidence type="ECO:0000313" key="2">
    <source>
        <dbReference type="Proteomes" id="UP001156102"/>
    </source>
</evidence>
<reference evidence="1" key="1">
    <citation type="submission" date="2022-07" db="EMBL/GenBank/DDBJ databases">
        <authorList>
            <person name="Li W.-J."/>
            <person name="Deng Q.-Q."/>
        </authorList>
    </citation>
    <scope>NUCLEOTIDE SEQUENCE</scope>
    <source>
        <strain evidence="1">SYSU M60031</strain>
    </source>
</reference>
<sequence length="236" mass="26130">MLLALINLFGCSILNDSNADQITEALQKKYGEKFKVTGLGNRLGTATNDTVTSYVYAENKPDVLFEAEVNTKGELTFDNYVERRVTRQVEDIIRKSFQDQSLEALANVHIYGPTGAKPTNPDITLEEYVKSHKPELFIAQIILKNPTGDLKASAASIMQAYQNIYANLYGTGLEGKVKVIAAEQYADCAEKFREEVSVTKTWYEDFKVMSEFSVSVTGAGVNKSESELESLIKGGK</sequence>
<gene>
    <name evidence="1" type="ORF">NK662_12645</name>
</gene>
<keyword evidence="2" id="KW-1185">Reference proteome</keyword>
<protein>
    <submittedName>
        <fullName evidence="1">Uncharacterized protein</fullName>
    </submittedName>
</protein>
<evidence type="ECO:0000313" key="1">
    <source>
        <dbReference type="EMBL" id="MCP8969375.1"/>
    </source>
</evidence>
<accession>A0AA41XAJ7</accession>
<name>A0AA41XAJ7_9BACI</name>
<dbReference type="EMBL" id="JANCLT010000006">
    <property type="protein sequence ID" value="MCP8969375.1"/>
    <property type="molecule type" value="Genomic_DNA"/>
</dbReference>
<dbReference type="RefSeq" id="WP_254759297.1">
    <property type="nucleotide sequence ID" value="NZ_JANCLT010000006.1"/>
</dbReference>